<evidence type="ECO:0000256" key="1">
    <source>
        <dbReference type="SAM" id="Phobius"/>
    </source>
</evidence>
<keyword evidence="3" id="KW-1185">Reference proteome</keyword>
<feature type="transmembrane region" description="Helical" evidence="1">
    <location>
        <begin position="34"/>
        <end position="54"/>
    </location>
</feature>
<dbReference type="Proteomes" id="UP000234323">
    <property type="component" value="Unassembled WGS sequence"/>
</dbReference>
<protein>
    <submittedName>
        <fullName evidence="2">Uncharacterized protein</fullName>
    </submittedName>
</protein>
<keyword evidence="1" id="KW-0812">Transmembrane</keyword>
<organism evidence="2 3">
    <name type="scientific">Rhizophagus irregularis</name>
    <dbReference type="NCBI Taxonomy" id="588596"/>
    <lineage>
        <taxon>Eukaryota</taxon>
        <taxon>Fungi</taxon>
        <taxon>Fungi incertae sedis</taxon>
        <taxon>Mucoromycota</taxon>
        <taxon>Glomeromycotina</taxon>
        <taxon>Glomeromycetes</taxon>
        <taxon>Glomerales</taxon>
        <taxon>Glomeraceae</taxon>
        <taxon>Rhizophagus</taxon>
    </lineage>
</organism>
<sequence>MFIYNYLMQRISPNYGNNNSTIIFISNFSKMREFVLIFNLVTSSGFISMFNFYFKVFDCFLNHLMFPFRKAPT</sequence>
<comment type="caution">
    <text evidence="2">The sequence shown here is derived from an EMBL/GenBank/DDBJ whole genome shotgun (WGS) entry which is preliminary data.</text>
</comment>
<keyword evidence="1" id="KW-1133">Transmembrane helix</keyword>
<proteinExistence type="predicted"/>
<evidence type="ECO:0000313" key="2">
    <source>
        <dbReference type="EMBL" id="PKY51528.1"/>
    </source>
</evidence>
<name>A0A2I1GY15_9GLOM</name>
<evidence type="ECO:0000313" key="3">
    <source>
        <dbReference type="Proteomes" id="UP000234323"/>
    </source>
</evidence>
<accession>A0A2I1GY15</accession>
<keyword evidence="1" id="KW-0472">Membrane</keyword>
<reference evidence="2 3" key="1">
    <citation type="submission" date="2015-10" db="EMBL/GenBank/DDBJ databases">
        <title>Genome analyses suggest a sexual origin of heterokaryosis in a supposedly ancient asexual fungus.</title>
        <authorList>
            <person name="Ropars J."/>
            <person name="Sedzielewska K."/>
            <person name="Noel J."/>
            <person name="Charron P."/>
            <person name="Farinelli L."/>
            <person name="Marton T."/>
            <person name="Kruger M."/>
            <person name="Pelin A."/>
            <person name="Brachmann A."/>
            <person name="Corradi N."/>
        </authorList>
    </citation>
    <scope>NUCLEOTIDE SEQUENCE [LARGE SCALE GENOMIC DNA]</scope>
    <source>
        <strain evidence="2 3">A4</strain>
    </source>
</reference>
<dbReference type="AlphaFoldDB" id="A0A2I1GY15"/>
<gene>
    <name evidence="2" type="ORF">RhiirA4_5860</name>
</gene>
<dbReference type="EMBL" id="LLXI01001037">
    <property type="protein sequence ID" value="PKY51528.1"/>
    <property type="molecule type" value="Genomic_DNA"/>
</dbReference>